<evidence type="ECO:0000256" key="3">
    <source>
        <dbReference type="ARBA" id="ARBA00022989"/>
    </source>
</evidence>
<dbReference type="InterPro" id="IPR017452">
    <property type="entry name" value="GPCR_Rhodpsn_7TM"/>
</dbReference>
<dbReference type="InterPro" id="IPR019427">
    <property type="entry name" value="7TM_GPCR_serpentine_rcpt_Srw"/>
</dbReference>
<keyword evidence="4 5" id="KW-0472">Membrane</keyword>
<dbReference type="Gene3D" id="1.20.1070.10">
    <property type="entry name" value="Rhodopsin 7-helix transmembrane proteins"/>
    <property type="match status" value="1"/>
</dbReference>
<evidence type="ECO:0000313" key="7">
    <source>
        <dbReference type="EMBL" id="EGT50097.1"/>
    </source>
</evidence>
<evidence type="ECO:0000256" key="5">
    <source>
        <dbReference type="SAM" id="Phobius"/>
    </source>
</evidence>
<dbReference type="STRING" id="135651.G0N1F3"/>
<feature type="transmembrane region" description="Helical" evidence="5">
    <location>
        <begin position="143"/>
        <end position="165"/>
    </location>
</feature>
<dbReference type="PROSITE" id="PS50262">
    <property type="entry name" value="G_PROTEIN_RECEP_F1_2"/>
    <property type="match status" value="1"/>
</dbReference>
<sequence length="293" mass="33691">MVEPLPKFTNLELFFKSLVTYAESYNYIPTIFSMLINIFHVFILSRKTIQSSAVNIILLGIGIVDILSPVIYIKMEINALLEDKNCKLPSTHLQVIIDWIFYAIRDDFRRCSVWFGLFLAIIRTISLKMVTQKNFNFINSSKTGQVSIFIVVLISSIFSICYIFRYQIIHLKEPWVPEKGCPDLLPIDSCLRFPHKIVEITDSPESGFDGTARLVHLVLTAIFEKIIPSILFPIFGILLILELRKRRKTRKSSKLSDTTNQLVVYMTITFIIIELPIGICKLITATRDTYEEA</sequence>
<accession>G0N1F3</accession>
<feature type="transmembrane region" description="Helical" evidence="5">
    <location>
        <begin position="56"/>
        <end position="75"/>
    </location>
</feature>
<evidence type="ECO:0000256" key="1">
    <source>
        <dbReference type="ARBA" id="ARBA00004370"/>
    </source>
</evidence>
<dbReference type="GO" id="GO:0016020">
    <property type="term" value="C:membrane"/>
    <property type="evidence" value="ECO:0007669"/>
    <property type="project" value="UniProtKB-SubCell"/>
</dbReference>
<organism evidence="8">
    <name type="scientific">Caenorhabditis brenneri</name>
    <name type="common">Nematode worm</name>
    <dbReference type="NCBI Taxonomy" id="135651"/>
    <lineage>
        <taxon>Eukaryota</taxon>
        <taxon>Metazoa</taxon>
        <taxon>Ecdysozoa</taxon>
        <taxon>Nematoda</taxon>
        <taxon>Chromadorea</taxon>
        <taxon>Rhabditida</taxon>
        <taxon>Rhabditina</taxon>
        <taxon>Rhabditomorpha</taxon>
        <taxon>Rhabditoidea</taxon>
        <taxon>Rhabditidae</taxon>
        <taxon>Peloderinae</taxon>
        <taxon>Caenorhabditis</taxon>
    </lineage>
</organism>
<keyword evidence="3 5" id="KW-1133">Transmembrane helix</keyword>
<feature type="transmembrane region" description="Helical" evidence="5">
    <location>
        <begin position="262"/>
        <end position="284"/>
    </location>
</feature>
<dbReference type="Proteomes" id="UP000008068">
    <property type="component" value="Unassembled WGS sequence"/>
</dbReference>
<evidence type="ECO:0000313" key="8">
    <source>
        <dbReference type="Proteomes" id="UP000008068"/>
    </source>
</evidence>
<dbReference type="AlphaFoldDB" id="G0N1F3"/>
<feature type="domain" description="G-protein coupled receptors family 1 profile" evidence="6">
    <location>
        <begin position="36"/>
        <end position="293"/>
    </location>
</feature>
<reference evidence="8" key="1">
    <citation type="submission" date="2011-07" db="EMBL/GenBank/DDBJ databases">
        <authorList>
            <consortium name="Caenorhabditis brenneri Sequencing and Analysis Consortium"/>
            <person name="Wilson R.K."/>
        </authorList>
    </citation>
    <scope>NUCLEOTIDE SEQUENCE [LARGE SCALE GENOMIC DNA]</scope>
    <source>
        <strain evidence="8">PB2801</strain>
    </source>
</reference>
<evidence type="ECO:0000259" key="6">
    <source>
        <dbReference type="PROSITE" id="PS50262"/>
    </source>
</evidence>
<feature type="transmembrane region" description="Helical" evidence="5">
    <location>
        <begin position="25"/>
        <end position="44"/>
    </location>
</feature>
<evidence type="ECO:0000256" key="2">
    <source>
        <dbReference type="ARBA" id="ARBA00022692"/>
    </source>
</evidence>
<proteinExistence type="predicted"/>
<comment type="subcellular location">
    <subcellularLocation>
        <location evidence="1">Membrane</location>
    </subcellularLocation>
</comment>
<dbReference type="EMBL" id="GL379827">
    <property type="protein sequence ID" value="EGT50097.1"/>
    <property type="molecule type" value="Genomic_DNA"/>
</dbReference>
<dbReference type="eggNOG" id="ENOG502R8SA">
    <property type="taxonomic scope" value="Eukaryota"/>
</dbReference>
<dbReference type="OrthoDB" id="5858061at2759"/>
<feature type="transmembrane region" description="Helical" evidence="5">
    <location>
        <begin position="214"/>
        <end position="241"/>
    </location>
</feature>
<dbReference type="InParanoid" id="G0N1F3"/>
<protein>
    <recommendedName>
        <fullName evidence="6">G-protein coupled receptors family 1 profile domain-containing protein</fullName>
    </recommendedName>
</protein>
<name>G0N1F3_CAEBE</name>
<gene>
    <name evidence="7" type="ORF">CAEBREN_22369</name>
</gene>
<dbReference type="Pfam" id="PF10324">
    <property type="entry name" value="7TM_GPCR_Srw"/>
    <property type="match status" value="1"/>
</dbReference>
<dbReference type="SUPFAM" id="SSF81321">
    <property type="entry name" value="Family A G protein-coupled receptor-like"/>
    <property type="match status" value="1"/>
</dbReference>
<keyword evidence="2 5" id="KW-0812">Transmembrane</keyword>
<dbReference type="HOGENOM" id="CLU_043715_0_1_1"/>
<feature type="transmembrane region" description="Helical" evidence="5">
    <location>
        <begin position="113"/>
        <end position="131"/>
    </location>
</feature>
<dbReference type="OMA" id="RDNCRRC"/>
<dbReference type="PANTHER" id="PTHR22751:SF73">
    <property type="entry name" value="G-PROTEIN COUPLED RECEPTORS FAMILY 1 PROFILE DOMAIN-CONTAINING PROTEIN"/>
    <property type="match status" value="1"/>
</dbReference>
<dbReference type="PANTHER" id="PTHR22751">
    <property type="entry name" value="G-PROTEIN COUPLED RECEPTOR-RELATED"/>
    <property type="match status" value="1"/>
</dbReference>
<keyword evidence="8" id="KW-1185">Reference proteome</keyword>
<evidence type="ECO:0000256" key="4">
    <source>
        <dbReference type="ARBA" id="ARBA00023136"/>
    </source>
</evidence>
<dbReference type="GO" id="GO:0008528">
    <property type="term" value="F:G protein-coupled peptide receptor activity"/>
    <property type="evidence" value="ECO:0007669"/>
    <property type="project" value="InterPro"/>
</dbReference>